<reference evidence="1 2" key="1">
    <citation type="journal article" date="2016" name="Nat. Commun.">
        <title>Thousands of microbial genomes shed light on interconnected biogeochemical processes in an aquifer system.</title>
        <authorList>
            <person name="Anantharaman K."/>
            <person name="Brown C.T."/>
            <person name="Hug L.A."/>
            <person name="Sharon I."/>
            <person name="Castelle C.J."/>
            <person name="Probst A.J."/>
            <person name="Thomas B.C."/>
            <person name="Singh A."/>
            <person name="Wilkins M.J."/>
            <person name="Karaoz U."/>
            <person name="Brodie E.L."/>
            <person name="Williams K.H."/>
            <person name="Hubbard S.S."/>
            <person name="Banfield J.F."/>
        </authorList>
    </citation>
    <scope>NUCLEOTIDE SEQUENCE [LARGE SCALE GENOMIC DNA]</scope>
</reference>
<dbReference type="STRING" id="1798665.A2942_00555"/>
<comment type="caution">
    <text evidence="1">The sequence shown here is derived from an EMBL/GenBank/DDBJ whole genome shotgun (WGS) entry which is preliminary data.</text>
</comment>
<evidence type="ECO:0000313" key="1">
    <source>
        <dbReference type="EMBL" id="OGZ11270.1"/>
    </source>
</evidence>
<dbReference type="Proteomes" id="UP000178534">
    <property type="component" value="Unassembled WGS sequence"/>
</dbReference>
<dbReference type="AlphaFoldDB" id="A0A1G2DEH5"/>
<dbReference type="Pfam" id="PF04467">
    <property type="entry name" value="DUF483"/>
    <property type="match status" value="1"/>
</dbReference>
<evidence type="ECO:0000313" key="2">
    <source>
        <dbReference type="Proteomes" id="UP000178534"/>
    </source>
</evidence>
<gene>
    <name evidence="1" type="ORF">A2942_00555</name>
</gene>
<accession>A0A1G2DEH5</accession>
<sequence length="133" mass="15729">MHKKHERDYYIAREASVLERLWVNELEIGEFLGYPDCCANAFYAGCEKAMTQGFEWGPAVQFLRKRKVNDNLLFDYNFHVPCSIECEPSLMMGKAIKEVLEKNDPGAAVALREWNQYEFYEFYYFYPPDGFHQ</sequence>
<organism evidence="1 2">
    <name type="scientific">Candidatus Lloydbacteria bacterium RIFCSPLOWO2_01_FULL_50_20</name>
    <dbReference type="NCBI Taxonomy" id="1798665"/>
    <lineage>
        <taxon>Bacteria</taxon>
        <taxon>Candidatus Lloydiibacteriota</taxon>
    </lineage>
</organism>
<dbReference type="EMBL" id="MHLP01000039">
    <property type="protein sequence ID" value="OGZ11270.1"/>
    <property type="molecule type" value="Genomic_DNA"/>
</dbReference>
<name>A0A1G2DEH5_9BACT</name>
<protein>
    <submittedName>
        <fullName evidence="1">Uncharacterized protein</fullName>
    </submittedName>
</protein>
<dbReference type="InterPro" id="IPR007556">
    <property type="entry name" value="DUF483"/>
</dbReference>
<proteinExistence type="predicted"/>